<keyword evidence="1" id="KW-0479">Metal-binding</keyword>
<comment type="caution">
    <text evidence="3">The sequence shown here is derived from an EMBL/GenBank/DDBJ whole genome shotgun (WGS) entry which is preliminary data.</text>
</comment>
<dbReference type="AlphaFoldDB" id="A0A3D9FBX0"/>
<evidence type="ECO:0000313" key="3">
    <source>
        <dbReference type="EMBL" id="RED15295.1"/>
    </source>
</evidence>
<dbReference type="GO" id="GO:0046872">
    <property type="term" value="F:metal ion binding"/>
    <property type="evidence" value="ECO:0007669"/>
    <property type="project" value="UniProtKB-KW"/>
</dbReference>
<gene>
    <name evidence="3" type="ORF">DFR46_0283</name>
</gene>
<evidence type="ECO:0000313" key="4">
    <source>
        <dbReference type="Proteomes" id="UP000256310"/>
    </source>
</evidence>
<dbReference type="Pfam" id="PF26231">
    <property type="entry name" value="CgnE_B"/>
    <property type="match status" value="1"/>
</dbReference>
<dbReference type="SUPFAM" id="SSF144052">
    <property type="entry name" value="Thermophilic metalloprotease-like"/>
    <property type="match status" value="1"/>
</dbReference>
<dbReference type="OrthoDB" id="7057810at2"/>
<name>A0A3D9FBX0_9SPHN</name>
<dbReference type="InterPro" id="IPR052170">
    <property type="entry name" value="M29_Exopeptidase"/>
</dbReference>
<dbReference type="PANTHER" id="PTHR34448:SF1">
    <property type="entry name" value="BLL6088 PROTEIN"/>
    <property type="match status" value="1"/>
</dbReference>
<feature type="domain" description="Crocagin biosynthetic protein CgnE/B" evidence="2">
    <location>
        <begin position="222"/>
        <end position="300"/>
    </location>
</feature>
<evidence type="ECO:0000256" key="1">
    <source>
        <dbReference type="ARBA" id="ARBA00022723"/>
    </source>
</evidence>
<sequence>MDDRIWKGVEALLDDYVGLRAADRVLLLYTSDSHRSAALVSAALEMRDVRFDRLWMAPLNDPGFRDRLEAVLPSPDSLAGRLILLTFERDTFSHTVALTEALARYDPNRLLMFRSISASEALFAQALNASPDQLSQRNASLLERFVGASHLRVKTRGGSDLEIAIDSERYRWISNRGRARPGGVTILPAGEVATFPAAISGVHVADFAFNINMITSRDARLDRAPVRLSIEEGRVNDFSCEDPDMRAFVEDCLVRQCASNVGELGFGTNWCIDRPIAMNSHINERRPGVHLGLGQHNQGPGAVGYQCPIHFDLIASGGLVYVDDDPVPIDLENVVPSMAPHPTQTRDEDVFSPDALDISEEDCCGMLACAAEAEQQSTG</sequence>
<dbReference type="EMBL" id="QRDP01000004">
    <property type="protein sequence ID" value="RED15295.1"/>
    <property type="molecule type" value="Genomic_DNA"/>
</dbReference>
<dbReference type="RefSeq" id="WP_116234833.1">
    <property type="nucleotide sequence ID" value="NZ_QRDP01000004.1"/>
</dbReference>
<reference evidence="3 4" key="1">
    <citation type="submission" date="2018-07" db="EMBL/GenBank/DDBJ databases">
        <title>Genomic Encyclopedia of Type Strains, Phase IV (KMG-IV): sequencing the most valuable type-strain genomes for metagenomic binning, comparative biology and taxonomic classification.</title>
        <authorList>
            <person name="Goeker M."/>
        </authorList>
    </citation>
    <scope>NUCLEOTIDE SEQUENCE [LARGE SCALE GENOMIC DNA]</scope>
    <source>
        <strain evidence="3 4">DSM 26725</strain>
    </source>
</reference>
<protein>
    <recommendedName>
        <fullName evidence="2">Crocagin biosynthetic protein CgnE/B domain-containing protein</fullName>
    </recommendedName>
</protein>
<dbReference type="PANTHER" id="PTHR34448">
    <property type="entry name" value="AMINOPEPTIDASE"/>
    <property type="match status" value="1"/>
</dbReference>
<accession>A0A3D9FBX0</accession>
<keyword evidence="4" id="KW-1185">Reference proteome</keyword>
<organism evidence="3 4">
    <name type="scientific">Parasphingopyxis lamellibrachiae</name>
    <dbReference type="NCBI Taxonomy" id="680125"/>
    <lineage>
        <taxon>Bacteria</taxon>
        <taxon>Pseudomonadati</taxon>
        <taxon>Pseudomonadota</taxon>
        <taxon>Alphaproteobacteria</taxon>
        <taxon>Sphingomonadales</taxon>
        <taxon>Sphingomonadaceae</taxon>
        <taxon>Parasphingopyxis</taxon>
    </lineage>
</organism>
<dbReference type="InterPro" id="IPR058799">
    <property type="entry name" value="CgnE_B"/>
</dbReference>
<dbReference type="Proteomes" id="UP000256310">
    <property type="component" value="Unassembled WGS sequence"/>
</dbReference>
<evidence type="ECO:0000259" key="2">
    <source>
        <dbReference type="Pfam" id="PF26231"/>
    </source>
</evidence>
<proteinExistence type="predicted"/>